<dbReference type="RefSeq" id="WP_247957068.1">
    <property type="nucleotide sequence ID" value="NZ_CP078077.1"/>
</dbReference>
<sequence>MLTNTKKKVSRWQALALAALVLAGGSIAVPQAADAATAKTKTTYCYIGTSVCKQRVAMKYKGSATRTLIISTSSNFILPPYNYRVVDLDRGKVLCKGKTSNFSAAKCRISDRSTTLSIEVTQEPARQVRLITKLY</sequence>
<evidence type="ECO:0000313" key="2">
    <source>
        <dbReference type="EMBL" id="UPL13898.1"/>
    </source>
</evidence>
<proteinExistence type="predicted"/>
<reference evidence="2 3" key="1">
    <citation type="submission" date="2021-06" db="EMBL/GenBank/DDBJ databases">
        <title>Genome-based taxonomic framework of Microbacterium strains isolated from marine environment, the description of four new species and reclassification of four preexisting species.</title>
        <authorList>
            <person name="Lee S.D."/>
            <person name="Kim S.-M."/>
            <person name="Byeon Y.-S."/>
            <person name="Yang H.L."/>
            <person name="Kim I.S."/>
        </authorList>
    </citation>
    <scope>NUCLEOTIDE SEQUENCE [LARGE SCALE GENOMIC DNA]</scope>
    <source>
        <strain evidence="2 3">SSW1-36</strain>
    </source>
</reference>
<accession>A0ABY4IQS7</accession>
<gene>
    <name evidence="2" type="ORF">KV396_05135</name>
</gene>
<organism evidence="2 3">
    <name type="scientific">Microbacterium galbinum</name>
    <dbReference type="NCBI Taxonomy" id="2851646"/>
    <lineage>
        <taxon>Bacteria</taxon>
        <taxon>Bacillati</taxon>
        <taxon>Actinomycetota</taxon>
        <taxon>Actinomycetes</taxon>
        <taxon>Micrococcales</taxon>
        <taxon>Microbacteriaceae</taxon>
        <taxon>Microbacterium</taxon>
    </lineage>
</organism>
<name>A0ABY4IQS7_9MICO</name>
<keyword evidence="3" id="KW-1185">Reference proteome</keyword>
<evidence type="ECO:0000256" key="1">
    <source>
        <dbReference type="SAM" id="SignalP"/>
    </source>
</evidence>
<evidence type="ECO:0000313" key="3">
    <source>
        <dbReference type="Proteomes" id="UP000831963"/>
    </source>
</evidence>
<dbReference type="Proteomes" id="UP000831963">
    <property type="component" value="Chromosome"/>
</dbReference>
<feature type="chain" id="PRO_5046368087" evidence="1">
    <location>
        <begin position="29"/>
        <end position="135"/>
    </location>
</feature>
<keyword evidence="1" id="KW-0732">Signal</keyword>
<protein>
    <submittedName>
        <fullName evidence="2">Uncharacterized protein</fullName>
    </submittedName>
</protein>
<dbReference type="EMBL" id="CP078077">
    <property type="protein sequence ID" value="UPL13898.1"/>
    <property type="molecule type" value="Genomic_DNA"/>
</dbReference>
<feature type="signal peptide" evidence="1">
    <location>
        <begin position="1"/>
        <end position="28"/>
    </location>
</feature>